<dbReference type="Pfam" id="PF01035">
    <property type="entry name" value="DNA_binding_1"/>
    <property type="match status" value="1"/>
</dbReference>
<feature type="domain" description="Methylated-DNA-[protein]-cysteine S-methyltransferase DNA binding" evidence="2">
    <location>
        <begin position="6"/>
        <end position="85"/>
    </location>
</feature>
<gene>
    <name evidence="3" type="ORF">SCLCIDRAFT_1211638</name>
</gene>
<keyword evidence="1" id="KW-0227">DNA damage</keyword>
<dbReference type="InterPro" id="IPR036388">
    <property type="entry name" value="WH-like_DNA-bd_sf"/>
</dbReference>
<sequence>MPNTREFNLAVHQVIQAIPRGKVSTCGHIAKLLGVPSQARQVKAVVKFITHTTPPTPWYRVVSTSGIISVHGPNAQQHLLEEEGVEISIGIAGENRVHLNQWGWFPDPGSLKIVGTIKGAEDGLEWGA</sequence>
<evidence type="ECO:0000259" key="2">
    <source>
        <dbReference type="Pfam" id="PF01035"/>
    </source>
</evidence>
<dbReference type="PANTHER" id="PTHR42942">
    <property type="entry name" value="6-O-METHYLGUANINE DNA METHYLTRANSFERASE"/>
    <property type="match status" value="1"/>
</dbReference>
<dbReference type="CDD" id="cd06445">
    <property type="entry name" value="ATase"/>
    <property type="match status" value="1"/>
</dbReference>
<dbReference type="AlphaFoldDB" id="A0A0C2ZX06"/>
<evidence type="ECO:0000313" key="4">
    <source>
        <dbReference type="Proteomes" id="UP000053989"/>
    </source>
</evidence>
<dbReference type="PANTHER" id="PTHR42942:SF1">
    <property type="entry name" value="ALKYLTRANSFERASE-LIKE PROTEIN 1"/>
    <property type="match status" value="1"/>
</dbReference>
<dbReference type="EMBL" id="KN822019">
    <property type="protein sequence ID" value="KIM65998.1"/>
    <property type="molecule type" value="Genomic_DNA"/>
</dbReference>
<reference evidence="3 4" key="1">
    <citation type="submission" date="2014-04" db="EMBL/GenBank/DDBJ databases">
        <authorList>
            <consortium name="DOE Joint Genome Institute"/>
            <person name="Kuo A."/>
            <person name="Kohler A."/>
            <person name="Nagy L.G."/>
            <person name="Floudas D."/>
            <person name="Copeland A."/>
            <person name="Barry K.W."/>
            <person name="Cichocki N."/>
            <person name="Veneault-Fourrey C."/>
            <person name="LaButti K."/>
            <person name="Lindquist E.A."/>
            <person name="Lipzen A."/>
            <person name="Lundell T."/>
            <person name="Morin E."/>
            <person name="Murat C."/>
            <person name="Sun H."/>
            <person name="Tunlid A."/>
            <person name="Henrissat B."/>
            <person name="Grigoriev I.V."/>
            <person name="Hibbett D.S."/>
            <person name="Martin F."/>
            <person name="Nordberg H.P."/>
            <person name="Cantor M.N."/>
            <person name="Hua S.X."/>
        </authorList>
    </citation>
    <scope>NUCLEOTIDE SEQUENCE [LARGE SCALE GENOMIC DNA]</scope>
    <source>
        <strain evidence="3 4">Foug A</strain>
    </source>
</reference>
<proteinExistence type="predicted"/>
<dbReference type="HOGENOM" id="CLU_000445_52_5_1"/>
<dbReference type="GO" id="GO:0006281">
    <property type="term" value="P:DNA repair"/>
    <property type="evidence" value="ECO:0007669"/>
    <property type="project" value="InterPro"/>
</dbReference>
<evidence type="ECO:0000256" key="1">
    <source>
        <dbReference type="ARBA" id="ARBA00022763"/>
    </source>
</evidence>
<name>A0A0C2ZX06_9AGAM</name>
<dbReference type="InterPro" id="IPR036217">
    <property type="entry name" value="MethylDNA_cys_MeTrfase_DNAb"/>
</dbReference>
<keyword evidence="4" id="KW-1185">Reference proteome</keyword>
<organism evidence="3 4">
    <name type="scientific">Scleroderma citrinum Foug A</name>
    <dbReference type="NCBI Taxonomy" id="1036808"/>
    <lineage>
        <taxon>Eukaryota</taxon>
        <taxon>Fungi</taxon>
        <taxon>Dikarya</taxon>
        <taxon>Basidiomycota</taxon>
        <taxon>Agaricomycotina</taxon>
        <taxon>Agaricomycetes</taxon>
        <taxon>Agaricomycetidae</taxon>
        <taxon>Boletales</taxon>
        <taxon>Sclerodermatineae</taxon>
        <taxon>Sclerodermataceae</taxon>
        <taxon>Scleroderma</taxon>
    </lineage>
</organism>
<dbReference type="GO" id="GO:0003824">
    <property type="term" value="F:catalytic activity"/>
    <property type="evidence" value="ECO:0007669"/>
    <property type="project" value="InterPro"/>
</dbReference>
<dbReference type="InterPro" id="IPR014048">
    <property type="entry name" value="MethylDNA_cys_MeTrfase_DNA-bd"/>
</dbReference>
<accession>A0A0C2ZX06</accession>
<dbReference type="InParanoid" id="A0A0C2ZX06"/>
<dbReference type="OrthoDB" id="2548197at2759"/>
<dbReference type="Gene3D" id="1.10.10.10">
    <property type="entry name" value="Winged helix-like DNA-binding domain superfamily/Winged helix DNA-binding domain"/>
    <property type="match status" value="1"/>
</dbReference>
<protein>
    <recommendedName>
        <fullName evidence="2">Methylated-DNA-[protein]-cysteine S-methyltransferase DNA binding domain-containing protein</fullName>
    </recommendedName>
</protein>
<dbReference type="Proteomes" id="UP000053989">
    <property type="component" value="Unassembled WGS sequence"/>
</dbReference>
<dbReference type="InterPro" id="IPR052520">
    <property type="entry name" value="ATL_DNA_repair"/>
</dbReference>
<reference evidence="4" key="2">
    <citation type="submission" date="2015-01" db="EMBL/GenBank/DDBJ databases">
        <title>Evolutionary Origins and Diversification of the Mycorrhizal Mutualists.</title>
        <authorList>
            <consortium name="DOE Joint Genome Institute"/>
            <consortium name="Mycorrhizal Genomics Consortium"/>
            <person name="Kohler A."/>
            <person name="Kuo A."/>
            <person name="Nagy L.G."/>
            <person name="Floudas D."/>
            <person name="Copeland A."/>
            <person name="Barry K.W."/>
            <person name="Cichocki N."/>
            <person name="Veneault-Fourrey C."/>
            <person name="LaButti K."/>
            <person name="Lindquist E.A."/>
            <person name="Lipzen A."/>
            <person name="Lundell T."/>
            <person name="Morin E."/>
            <person name="Murat C."/>
            <person name="Riley R."/>
            <person name="Ohm R."/>
            <person name="Sun H."/>
            <person name="Tunlid A."/>
            <person name="Henrissat B."/>
            <person name="Grigoriev I.V."/>
            <person name="Hibbett D.S."/>
            <person name="Martin F."/>
        </authorList>
    </citation>
    <scope>NUCLEOTIDE SEQUENCE [LARGE SCALE GENOMIC DNA]</scope>
    <source>
        <strain evidence="4">Foug A</strain>
    </source>
</reference>
<evidence type="ECO:0000313" key="3">
    <source>
        <dbReference type="EMBL" id="KIM65998.1"/>
    </source>
</evidence>
<dbReference type="SUPFAM" id="SSF46767">
    <property type="entry name" value="Methylated DNA-protein cysteine methyltransferase, C-terminal domain"/>
    <property type="match status" value="1"/>
</dbReference>
<dbReference type="STRING" id="1036808.A0A0C2ZX06"/>